<proteinExistence type="predicted"/>
<keyword evidence="2" id="KW-1185">Reference proteome</keyword>
<sequence>VSHVAKFEPDVFANNGLLMCYYCSKSISFENRISVTSHLASKSHKTKHERYLKNNQIDKQ</sequence>
<dbReference type="Proteomes" id="UP000789759">
    <property type="component" value="Unassembled WGS sequence"/>
</dbReference>
<dbReference type="SUPFAM" id="SSF57667">
    <property type="entry name" value="beta-beta-alpha zinc fingers"/>
    <property type="match status" value="1"/>
</dbReference>
<reference evidence="1" key="1">
    <citation type="submission" date="2021-06" db="EMBL/GenBank/DDBJ databases">
        <authorList>
            <person name="Kallberg Y."/>
            <person name="Tangrot J."/>
            <person name="Rosling A."/>
        </authorList>
    </citation>
    <scope>NUCLEOTIDE SEQUENCE</scope>
    <source>
        <strain evidence="1">FL966</strain>
    </source>
</reference>
<organism evidence="1 2">
    <name type="scientific">Cetraspora pellucida</name>
    <dbReference type="NCBI Taxonomy" id="1433469"/>
    <lineage>
        <taxon>Eukaryota</taxon>
        <taxon>Fungi</taxon>
        <taxon>Fungi incertae sedis</taxon>
        <taxon>Mucoromycota</taxon>
        <taxon>Glomeromycotina</taxon>
        <taxon>Glomeromycetes</taxon>
        <taxon>Diversisporales</taxon>
        <taxon>Gigasporaceae</taxon>
        <taxon>Cetraspora</taxon>
    </lineage>
</organism>
<feature type="non-terminal residue" evidence="1">
    <location>
        <position position="1"/>
    </location>
</feature>
<dbReference type="AlphaFoldDB" id="A0A9N9P9Q6"/>
<evidence type="ECO:0000313" key="2">
    <source>
        <dbReference type="Proteomes" id="UP000789759"/>
    </source>
</evidence>
<gene>
    <name evidence="1" type="ORF">CPELLU_LOCUS17644</name>
</gene>
<dbReference type="InterPro" id="IPR036236">
    <property type="entry name" value="Znf_C2H2_sf"/>
</dbReference>
<dbReference type="EMBL" id="CAJVQA010030828">
    <property type="protein sequence ID" value="CAG8800147.1"/>
    <property type="molecule type" value="Genomic_DNA"/>
</dbReference>
<name>A0A9N9P9Q6_9GLOM</name>
<comment type="caution">
    <text evidence="1">The sequence shown here is derived from an EMBL/GenBank/DDBJ whole genome shotgun (WGS) entry which is preliminary data.</text>
</comment>
<accession>A0A9N9P9Q6</accession>
<evidence type="ECO:0000313" key="1">
    <source>
        <dbReference type="EMBL" id="CAG8800147.1"/>
    </source>
</evidence>
<protein>
    <submittedName>
        <fullName evidence="1">1900_t:CDS:1</fullName>
    </submittedName>
</protein>
<dbReference type="OrthoDB" id="2425970at2759"/>